<sequence>MKIAFTTTGPDLASAVDPRFGRAAHFLIFDTETDDAVLIDNDGTVAAQGAGIKAAETIVRAGATVLITGECGPKATGALHAAGTKIYSAKSMSVSEALAAFRAGRLTELTAA</sequence>
<dbReference type="OrthoDB" id="280278at2"/>
<dbReference type="SUPFAM" id="SSF53146">
    <property type="entry name" value="Nitrogenase accessory factor-like"/>
    <property type="match status" value="1"/>
</dbReference>
<organism evidence="3 4">
    <name type="scientific">Rhodospira trueperi</name>
    <dbReference type="NCBI Taxonomy" id="69960"/>
    <lineage>
        <taxon>Bacteria</taxon>
        <taxon>Pseudomonadati</taxon>
        <taxon>Pseudomonadota</taxon>
        <taxon>Alphaproteobacteria</taxon>
        <taxon>Rhodospirillales</taxon>
        <taxon>Rhodospirillaceae</taxon>
        <taxon>Rhodospira</taxon>
    </lineage>
</organism>
<dbReference type="Proteomes" id="UP000199412">
    <property type="component" value="Unassembled WGS sequence"/>
</dbReference>
<evidence type="ECO:0000256" key="1">
    <source>
        <dbReference type="ARBA" id="ARBA00023231"/>
    </source>
</evidence>
<dbReference type="CDD" id="cd00851">
    <property type="entry name" value="MTH1175"/>
    <property type="match status" value="1"/>
</dbReference>
<dbReference type="STRING" id="69960.SAMN05421720_109148"/>
<protein>
    <submittedName>
        <fullName evidence="3">Predicted Fe-Mo cluster-binding protein, NifX family</fullName>
    </submittedName>
</protein>
<accession>A0A1G7EP58</accession>
<dbReference type="RefSeq" id="WP_092786922.1">
    <property type="nucleotide sequence ID" value="NZ_FNAP01000009.1"/>
</dbReference>
<proteinExistence type="predicted"/>
<keyword evidence="1" id="KW-0535">Nitrogen fixation</keyword>
<dbReference type="Pfam" id="PF02579">
    <property type="entry name" value="Nitro_FeMo-Co"/>
    <property type="match status" value="1"/>
</dbReference>
<keyword evidence="4" id="KW-1185">Reference proteome</keyword>
<gene>
    <name evidence="3" type="ORF">SAMN05421720_109148</name>
</gene>
<dbReference type="InterPro" id="IPR036105">
    <property type="entry name" value="DiNase_FeMo-co_biosyn_sf"/>
</dbReference>
<dbReference type="Gene3D" id="3.30.420.130">
    <property type="entry name" value="Dinitrogenase iron-molybdenum cofactor biosynthesis domain"/>
    <property type="match status" value="1"/>
</dbReference>
<evidence type="ECO:0000259" key="2">
    <source>
        <dbReference type="Pfam" id="PF02579"/>
    </source>
</evidence>
<dbReference type="EMBL" id="FNAP01000009">
    <property type="protein sequence ID" value="SDE65387.1"/>
    <property type="molecule type" value="Genomic_DNA"/>
</dbReference>
<evidence type="ECO:0000313" key="3">
    <source>
        <dbReference type="EMBL" id="SDE65387.1"/>
    </source>
</evidence>
<dbReference type="AlphaFoldDB" id="A0A1G7EP58"/>
<reference evidence="3 4" key="1">
    <citation type="submission" date="2016-10" db="EMBL/GenBank/DDBJ databases">
        <authorList>
            <person name="de Groot N.N."/>
        </authorList>
    </citation>
    <scope>NUCLEOTIDE SEQUENCE [LARGE SCALE GENOMIC DNA]</scope>
    <source>
        <strain evidence="3 4">ATCC 700224</strain>
    </source>
</reference>
<feature type="domain" description="Dinitrogenase iron-molybdenum cofactor biosynthesis" evidence="2">
    <location>
        <begin position="14"/>
        <end position="102"/>
    </location>
</feature>
<dbReference type="InterPro" id="IPR003731">
    <property type="entry name" value="Di-Nase_FeMo-co_biosynth"/>
</dbReference>
<dbReference type="PANTHER" id="PTHR42983">
    <property type="entry name" value="DINITROGENASE IRON-MOLYBDENUM COFACTOR PROTEIN-RELATED"/>
    <property type="match status" value="1"/>
</dbReference>
<dbReference type="InterPro" id="IPR033913">
    <property type="entry name" value="MTH1175_dom"/>
</dbReference>
<name>A0A1G7EP58_9PROT</name>
<evidence type="ECO:0000313" key="4">
    <source>
        <dbReference type="Proteomes" id="UP000199412"/>
    </source>
</evidence>
<dbReference type="PANTHER" id="PTHR42983:SF1">
    <property type="entry name" value="IRON-MOLYBDENUM PROTEIN"/>
    <property type="match status" value="1"/>
</dbReference>